<dbReference type="InterPro" id="IPR020845">
    <property type="entry name" value="AMP-binding_CS"/>
</dbReference>
<feature type="domain" description="Polyketide synthase-like phosphopantetheine-binding" evidence="3">
    <location>
        <begin position="561"/>
        <end position="641"/>
    </location>
</feature>
<comment type="caution">
    <text evidence="4">The sequence shown here is derived from an EMBL/GenBank/DDBJ whole genome shotgun (WGS) entry which is preliminary data.</text>
</comment>
<dbReference type="InterPro" id="IPR042099">
    <property type="entry name" value="ANL_N_sf"/>
</dbReference>
<name>A0ABP0B2I4_9PEZI</name>
<dbReference type="PANTHER" id="PTHR43439">
    <property type="entry name" value="PHENYLACETATE-COENZYME A LIGASE"/>
    <property type="match status" value="1"/>
</dbReference>
<gene>
    <name evidence="4" type="ORF">SBRCBS47491_001857</name>
</gene>
<dbReference type="InterPro" id="IPR013120">
    <property type="entry name" value="FAR_NAD-bd"/>
</dbReference>
<keyword evidence="5" id="KW-1185">Reference proteome</keyword>
<protein>
    <submittedName>
        <fullName evidence="4">NRPS-like protein biosynthetic cluster</fullName>
    </submittedName>
</protein>
<evidence type="ECO:0000313" key="4">
    <source>
        <dbReference type="EMBL" id="CAK7213590.1"/>
    </source>
</evidence>
<evidence type="ECO:0000259" key="3">
    <source>
        <dbReference type="SMART" id="SM00823"/>
    </source>
</evidence>
<dbReference type="Pfam" id="PF23562">
    <property type="entry name" value="AMP-binding_C_3"/>
    <property type="match status" value="1"/>
</dbReference>
<dbReference type="InterPro" id="IPR000873">
    <property type="entry name" value="AMP-dep_synth/lig_dom"/>
</dbReference>
<dbReference type="PROSITE" id="PS00455">
    <property type="entry name" value="AMP_BINDING"/>
    <property type="match status" value="1"/>
</dbReference>
<proteinExistence type="predicted"/>
<dbReference type="Pfam" id="PF07993">
    <property type="entry name" value="NAD_binding_4"/>
    <property type="match status" value="1"/>
</dbReference>
<dbReference type="SUPFAM" id="SSF51735">
    <property type="entry name" value="NAD(P)-binding Rossmann-fold domains"/>
    <property type="match status" value="1"/>
</dbReference>
<evidence type="ECO:0000256" key="2">
    <source>
        <dbReference type="ARBA" id="ARBA00022553"/>
    </source>
</evidence>
<reference evidence="4 5" key="1">
    <citation type="submission" date="2024-01" db="EMBL/GenBank/DDBJ databases">
        <authorList>
            <person name="Allen C."/>
            <person name="Tagirdzhanova G."/>
        </authorList>
    </citation>
    <scope>NUCLEOTIDE SEQUENCE [LARGE SCALE GENOMIC DNA]</scope>
</reference>
<evidence type="ECO:0000256" key="1">
    <source>
        <dbReference type="ARBA" id="ARBA00022450"/>
    </source>
</evidence>
<dbReference type="InterPro" id="IPR051414">
    <property type="entry name" value="Adenylate-forming_Reductase"/>
</dbReference>
<dbReference type="SUPFAM" id="SSF56801">
    <property type="entry name" value="Acetyl-CoA synthetase-like"/>
    <property type="match status" value="1"/>
</dbReference>
<dbReference type="SMART" id="SM00823">
    <property type="entry name" value="PKS_PP"/>
    <property type="match status" value="1"/>
</dbReference>
<dbReference type="Gene3D" id="3.40.50.12780">
    <property type="entry name" value="N-terminal domain of ligase-like"/>
    <property type="match status" value="1"/>
</dbReference>
<accession>A0ABP0B2I4</accession>
<dbReference type="Proteomes" id="UP001642406">
    <property type="component" value="Unassembled WGS sequence"/>
</dbReference>
<dbReference type="Pfam" id="PF00501">
    <property type="entry name" value="AMP-binding"/>
    <property type="match status" value="1"/>
</dbReference>
<dbReference type="PANTHER" id="PTHR43439:SF2">
    <property type="entry name" value="ENZYME, PUTATIVE (JCVI)-RELATED"/>
    <property type="match status" value="1"/>
</dbReference>
<dbReference type="InterPro" id="IPR036291">
    <property type="entry name" value="NAD(P)-bd_dom_sf"/>
</dbReference>
<evidence type="ECO:0000313" key="5">
    <source>
        <dbReference type="Proteomes" id="UP001642406"/>
    </source>
</evidence>
<dbReference type="Gene3D" id="3.40.50.720">
    <property type="entry name" value="NAD(P)-binding Rossmann-like Domain"/>
    <property type="match status" value="1"/>
</dbReference>
<dbReference type="InterPro" id="IPR006162">
    <property type="entry name" value="Ppantetheine_attach_site"/>
</dbReference>
<dbReference type="EMBL" id="CAWUHC010000010">
    <property type="protein sequence ID" value="CAK7213590.1"/>
    <property type="molecule type" value="Genomic_DNA"/>
</dbReference>
<keyword evidence="2" id="KW-0597">Phosphoprotein</keyword>
<keyword evidence="1" id="KW-0596">Phosphopantetheine</keyword>
<sequence length="1063" mass="114962">MAVPHPDTGRRLLPHIADQVAADAPDRVLYEYPSSSADLDKPWTTVTAKQFADAVNRAAHWIRDTVGTPSDPSPKNFPRLGYSGPPDLRYYIMVLAAVKAGYVMLYTSLRNSPEGDAAVLQAAECSIWLEASRGTHIQRVVALGTVDLRLVSLPELSDFLADTPVEPFPYNKTWDEGKRDPVWVLHTSGSTGHPKPVVRFLDSIAFAEANTLLRPVDGKPLLLHDVWSRRAYLGFPQFHAAGLNNGLLWPLSHGGTIILGPPDLAVNTADVVADVIRAAKPDALYLPPSLLEDLARDDTTLSLLGTVGAVGYAGGPLSFATGQKVAQHTILHQGIGTTETGWLPAVLTAPEDWFYTHVHPDTGNTFQNRGGGLYELVAVRDPKYAQWQPIFSTFPDLETYEFRDLFSRHPDPAKPDLYRYEGRIDNVLVLSNGEKVQPQAMELAIVASPLVADALVVGQGRFQTALLVQPMEVVADTASFLASVLPFIDEANRVAPAHAQIHADFVLVGNPATKPFVRTGKGTVRRGPTIELYKEELDALYARAEEATETSGPAVEFFSREVLRKSLGEAVVALAKVDTVGDDDDLFAAVGLDSLQVLTLRRQILRGVADADKAVSSGITATLIYRNPSLSSLTDALWNLYTKTGQVKENIRSSAAEQILQEYKQKLASIAKRTTNGVNGVNGTSTKPTVVVLTGSTGSLGSHLLNTLLQTPIANEIWCLNRGVDGGLQKQRELQARRGNVDDIDSALASGRLHFRHARLADDRLGLDERDYSSLQRTATLILHTQWQVDFNLAVSSFTPHIAGVLNLATLAAAAHAHLLFTSSVGVANRYDGAVPEEFLTDFTVAGNGYGESKLVAELLLQQAAHDLHLSTTVVRVGQISGPVSTPGVWTPKEWVPSLVAYSAQKGLVPSSLGRNDSVDWIPVDALAKILLELGLSSTTPSSSASLVHAVHPHSATWTKALLPTVVKHLKSRNPNVKTVPLEEWVAQLTKDAQAANAEDGSDDTSQLSAFRLVPFLSGLASTTAPPRPHFDTTRAMQKSETLNSLPAIAGNSMETWLNQWGL</sequence>
<dbReference type="InterPro" id="IPR020806">
    <property type="entry name" value="PKS_PP-bd"/>
</dbReference>
<organism evidence="4 5">
    <name type="scientific">Sporothrix bragantina</name>
    <dbReference type="NCBI Taxonomy" id="671064"/>
    <lineage>
        <taxon>Eukaryota</taxon>
        <taxon>Fungi</taxon>
        <taxon>Dikarya</taxon>
        <taxon>Ascomycota</taxon>
        <taxon>Pezizomycotina</taxon>
        <taxon>Sordariomycetes</taxon>
        <taxon>Sordariomycetidae</taxon>
        <taxon>Ophiostomatales</taxon>
        <taxon>Ophiostomataceae</taxon>
        <taxon>Sporothrix</taxon>
    </lineage>
</organism>
<dbReference type="PROSITE" id="PS00012">
    <property type="entry name" value="PHOSPHOPANTETHEINE"/>
    <property type="match status" value="1"/>
</dbReference>